<dbReference type="Proteomes" id="UP000282211">
    <property type="component" value="Unassembled WGS sequence"/>
</dbReference>
<dbReference type="Pfam" id="PF18559">
    <property type="entry name" value="Exop_C"/>
    <property type="match status" value="1"/>
</dbReference>
<dbReference type="PROSITE" id="PS51257">
    <property type="entry name" value="PROKAR_LIPOPROTEIN"/>
    <property type="match status" value="1"/>
</dbReference>
<evidence type="ECO:0000313" key="7">
    <source>
        <dbReference type="Proteomes" id="UP000282211"/>
    </source>
</evidence>
<evidence type="ECO:0000259" key="4">
    <source>
        <dbReference type="Pfam" id="PF01915"/>
    </source>
</evidence>
<keyword evidence="2" id="KW-0732">Signal</keyword>
<dbReference type="GO" id="GO:0009251">
    <property type="term" value="P:glucan catabolic process"/>
    <property type="evidence" value="ECO:0007669"/>
    <property type="project" value="TreeGrafter"/>
</dbReference>
<dbReference type="PANTHER" id="PTHR30620">
    <property type="entry name" value="PERIPLASMIC BETA-GLUCOSIDASE-RELATED"/>
    <property type="match status" value="1"/>
</dbReference>
<feature type="domain" description="Glycoside hydrolase family 3 N-terminal" evidence="3">
    <location>
        <begin position="64"/>
        <end position="387"/>
    </location>
</feature>
<feature type="domain" description="ExoP galactose-binding-like" evidence="5">
    <location>
        <begin position="685"/>
        <end position="814"/>
    </location>
</feature>
<dbReference type="InterPro" id="IPR002772">
    <property type="entry name" value="Glyco_hydro_3_C"/>
</dbReference>
<dbReference type="InterPro" id="IPR008979">
    <property type="entry name" value="Galactose-bd-like_sf"/>
</dbReference>
<accession>A0A420WJS5</accession>
<dbReference type="Pfam" id="PF01915">
    <property type="entry name" value="Glyco_hydro_3_C"/>
    <property type="match status" value="1"/>
</dbReference>
<evidence type="ECO:0000256" key="2">
    <source>
        <dbReference type="SAM" id="SignalP"/>
    </source>
</evidence>
<dbReference type="SUPFAM" id="SSF52279">
    <property type="entry name" value="Beta-D-glucan exohydrolase, C-terminal domain"/>
    <property type="match status" value="1"/>
</dbReference>
<keyword evidence="1" id="KW-0378">Hydrolase</keyword>
<dbReference type="InterPro" id="IPR041443">
    <property type="entry name" value="Exop_C"/>
</dbReference>
<dbReference type="SUPFAM" id="SSF49785">
    <property type="entry name" value="Galactose-binding domain-like"/>
    <property type="match status" value="1"/>
</dbReference>
<dbReference type="InterPro" id="IPR001764">
    <property type="entry name" value="Glyco_hydro_3_N"/>
</dbReference>
<dbReference type="Gene3D" id="3.40.50.1700">
    <property type="entry name" value="Glycoside hydrolase family 3 C-terminal domain"/>
    <property type="match status" value="1"/>
</dbReference>
<feature type="chain" id="PRO_5019498409" evidence="2">
    <location>
        <begin position="21"/>
        <end position="826"/>
    </location>
</feature>
<evidence type="ECO:0000259" key="3">
    <source>
        <dbReference type="Pfam" id="PF00933"/>
    </source>
</evidence>
<keyword evidence="7" id="KW-1185">Reference proteome</keyword>
<sequence length="826" mass="87602">MRSFIATLCLGVALSACSNAGIDNSDSDSRSSANELDVWPKLDGSFMIDPAIEAQITDIMSRMTLEQKVGQVIQGDSTAVTPEDVKTYHLGSVLSGGNSAPGELPYAKIEQWVEAADAYYLASVDESDVDVAIPVIWGIDAVHGHGNVIGATIFPHNIGLGAARNPDLIRDIAAVTARELRATGHDWTFAPTVAVPQDDRWGRTYEGFGEHPEIVASYAGKIVEGIQGNLPQTGGIDSSHVISTAKHFLADGGTDMGKDQGDALAPIEELVRIHNAGYPPALDAGALSVMASFSSWKGQKVHGSKYLLTDALKDRMDFQGFIVGDWNAHGQIPGCTNENCPDALEAGLDMYMAPDSWKGLYINLLAQAKSGEVSMDRLDDAVRRILRAKIRYGLFDMGKPSERPLAGDRSVLGAAAHKAVARQAVRESLVLLKNENQTLPLAPSLNILVTGEGANDISKQAGGWTLTWQGGGLDNDLFPSGESIFSGIKKAVTKGGGSAVLSEDGSYSQKPDVAIVVFGEDPYAEFQGDVSHVGYDPFGQKEVQLLRDLQSQGIKTVSVFLSGRPLWVNPELNASDAFVAAWLPGSEGAGIADVLFSDENGHIAHDFKGKLSFSWPKSAGQTPLNYGDANYDPLFAYGFGLNYADAKSLPTLDEAPGIDLSAAGLNLTLFKDGLVQPPWALDVTGNAKTSAVDHLAQEDALKIEFTGAGTTSISTSDPVDLSRETTAALELSFNIKRNTERQGMLTLSASCPDDDCKGSLDISQSVDGLGTDWKSVRISLSCFRNAGADMSSIKSPFTLSSTGPAAVSISNLHIAEDDNGLASCAF</sequence>
<dbReference type="PANTHER" id="PTHR30620:SF77">
    <property type="entry name" value="LYSOSOMAL BETA GLUCOSIDASE-LIKE"/>
    <property type="match status" value="1"/>
</dbReference>
<dbReference type="Gene3D" id="3.20.20.300">
    <property type="entry name" value="Glycoside hydrolase, family 3, N-terminal domain"/>
    <property type="match status" value="1"/>
</dbReference>
<name>A0A420WJS5_9PROT</name>
<organism evidence="6 7">
    <name type="scientific">Litorimonas taeanensis</name>
    <dbReference type="NCBI Taxonomy" id="568099"/>
    <lineage>
        <taxon>Bacteria</taxon>
        <taxon>Pseudomonadati</taxon>
        <taxon>Pseudomonadota</taxon>
        <taxon>Alphaproteobacteria</taxon>
        <taxon>Maricaulales</taxon>
        <taxon>Robiginitomaculaceae</taxon>
    </lineage>
</organism>
<dbReference type="InterPro" id="IPR051915">
    <property type="entry name" value="Cellulose_Degrad_GH3"/>
</dbReference>
<dbReference type="Gene3D" id="2.60.120.430">
    <property type="entry name" value="Galactose-binding lectin"/>
    <property type="match status" value="1"/>
</dbReference>
<dbReference type="SUPFAM" id="SSF51445">
    <property type="entry name" value="(Trans)glycosidases"/>
    <property type="match status" value="1"/>
</dbReference>
<reference evidence="6 7" key="1">
    <citation type="submission" date="2018-10" db="EMBL/GenBank/DDBJ databases">
        <title>Genomic Encyclopedia of Type Strains, Phase IV (KMG-IV): sequencing the most valuable type-strain genomes for metagenomic binning, comparative biology and taxonomic classification.</title>
        <authorList>
            <person name="Goeker M."/>
        </authorList>
    </citation>
    <scope>NUCLEOTIDE SEQUENCE [LARGE SCALE GENOMIC DNA]</scope>
    <source>
        <strain evidence="6 7">DSM 22008</strain>
    </source>
</reference>
<feature type="domain" description="Glycoside hydrolase family 3 C-terminal" evidence="4">
    <location>
        <begin position="429"/>
        <end position="643"/>
    </location>
</feature>
<proteinExistence type="predicted"/>
<dbReference type="InterPro" id="IPR036962">
    <property type="entry name" value="Glyco_hydro_3_N_sf"/>
</dbReference>
<dbReference type="GO" id="GO:0008422">
    <property type="term" value="F:beta-glucosidase activity"/>
    <property type="evidence" value="ECO:0007669"/>
    <property type="project" value="TreeGrafter"/>
</dbReference>
<dbReference type="InterPro" id="IPR017853">
    <property type="entry name" value="GH"/>
</dbReference>
<comment type="caution">
    <text evidence="6">The sequence shown here is derived from an EMBL/GenBank/DDBJ whole genome shotgun (WGS) entry which is preliminary data.</text>
</comment>
<evidence type="ECO:0000259" key="5">
    <source>
        <dbReference type="Pfam" id="PF18559"/>
    </source>
</evidence>
<gene>
    <name evidence="6" type="ORF">DES40_0466</name>
</gene>
<feature type="signal peptide" evidence="2">
    <location>
        <begin position="1"/>
        <end position="20"/>
    </location>
</feature>
<dbReference type="Pfam" id="PF00933">
    <property type="entry name" value="Glyco_hydro_3"/>
    <property type="match status" value="1"/>
</dbReference>
<dbReference type="InParanoid" id="A0A420WJS5"/>
<dbReference type="PRINTS" id="PR00133">
    <property type="entry name" value="GLHYDRLASE3"/>
</dbReference>
<evidence type="ECO:0000256" key="1">
    <source>
        <dbReference type="ARBA" id="ARBA00022801"/>
    </source>
</evidence>
<dbReference type="AlphaFoldDB" id="A0A420WJS5"/>
<evidence type="ECO:0000313" key="6">
    <source>
        <dbReference type="EMBL" id="RKQ71155.1"/>
    </source>
</evidence>
<protein>
    <submittedName>
        <fullName evidence="6">Exo-1,4-beta-glucosidase</fullName>
    </submittedName>
</protein>
<dbReference type="EMBL" id="RBII01000001">
    <property type="protein sequence ID" value="RKQ71155.1"/>
    <property type="molecule type" value="Genomic_DNA"/>
</dbReference>
<dbReference type="InterPro" id="IPR036881">
    <property type="entry name" value="Glyco_hydro_3_C_sf"/>
</dbReference>